<dbReference type="RefSeq" id="WP_024475200.1">
    <property type="nucleotide sequence ID" value="NZ_CAXOML010000054.1"/>
</dbReference>
<keyword evidence="2" id="KW-0436">Ligase</keyword>
<dbReference type="PROSITE" id="PS50172">
    <property type="entry name" value="BRCT"/>
    <property type="match status" value="1"/>
</dbReference>
<dbReference type="Pfam" id="PF00533">
    <property type="entry name" value="BRCT"/>
    <property type="match status" value="1"/>
</dbReference>
<organism evidence="2 3">
    <name type="scientific">Morganella morganii</name>
    <name type="common">Proteus morganii</name>
    <dbReference type="NCBI Taxonomy" id="582"/>
    <lineage>
        <taxon>Bacteria</taxon>
        <taxon>Pseudomonadati</taxon>
        <taxon>Pseudomonadota</taxon>
        <taxon>Gammaproteobacteria</taxon>
        <taxon>Enterobacterales</taxon>
        <taxon>Morganellaceae</taxon>
        <taxon>Morganella</taxon>
    </lineage>
</organism>
<evidence type="ECO:0000259" key="1">
    <source>
        <dbReference type="PROSITE" id="PS50172"/>
    </source>
</evidence>
<dbReference type="AlphaFoldDB" id="A0AAU8ZNG3"/>
<evidence type="ECO:0000313" key="2">
    <source>
        <dbReference type="EMBL" id="AWC94548.1"/>
    </source>
</evidence>
<dbReference type="SUPFAM" id="SSF52113">
    <property type="entry name" value="BRCT domain"/>
    <property type="match status" value="1"/>
</dbReference>
<evidence type="ECO:0000313" key="3">
    <source>
        <dbReference type="Proteomes" id="UP000244682"/>
    </source>
</evidence>
<dbReference type="InterPro" id="IPR036420">
    <property type="entry name" value="BRCT_dom_sf"/>
</dbReference>
<dbReference type="CDD" id="cd17748">
    <property type="entry name" value="BRCT_DNA_ligase_like"/>
    <property type="match status" value="1"/>
</dbReference>
<dbReference type="Gene3D" id="3.40.50.10190">
    <property type="entry name" value="BRCT domain"/>
    <property type="match status" value="1"/>
</dbReference>
<name>A0AAU8ZNG3_MORMO</name>
<proteinExistence type="predicted"/>
<dbReference type="InterPro" id="IPR001357">
    <property type="entry name" value="BRCT_dom"/>
</dbReference>
<protein>
    <submittedName>
        <fullName evidence="2">NAD-dependent DNA ligase</fullName>
    </submittedName>
</protein>
<reference evidence="2 3" key="1">
    <citation type="submission" date="2018-04" db="EMBL/GenBank/DDBJ databases">
        <title>Whole genome sequencing of Morganella morganii AR_0133.</title>
        <authorList>
            <person name="Conlan S."/>
            <person name="Thomas P.J."/>
            <person name="Mullikin J."/>
            <person name="Frank K.M."/>
            <person name="Segre J.A."/>
        </authorList>
    </citation>
    <scope>NUCLEOTIDE SEQUENCE [LARGE SCALE GENOMIC DNA]</scope>
    <source>
        <strain evidence="2 3">AR_0133</strain>
    </source>
</reference>
<dbReference type="GO" id="GO:0016874">
    <property type="term" value="F:ligase activity"/>
    <property type="evidence" value="ECO:0007669"/>
    <property type="project" value="UniProtKB-KW"/>
</dbReference>
<feature type="domain" description="BRCT" evidence="1">
    <location>
        <begin position="201"/>
        <end position="295"/>
    </location>
</feature>
<dbReference type="EMBL" id="CP028956">
    <property type="protein sequence ID" value="AWC94548.1"/>
    <property type="molecule type" value="Genomic_DNA"/>
</dbReference>
<accession>A0AAU8ZNG3</accession>
<dbReference type="Proteomes" id="UP000244682">
    <property type="component" value="Chromosome"/>
</dbReference>
<sequence length="295" mass="33272">MENLKVSYNYKKNRDKLFANLISIIDGILSDGVLQDDEILYLSTWLLEADAIADNDIVKLLVMRINRILEDGIITEDERSEIKEELASIQKNLMDLPSLDLYSKESDINLLIGLCKGLIADRKLSEHEVRYLNWWLTVNGALKNNYPGKHLYECVTEVLADGVITKDESEFLYNELVAFTGCDVELGVVDGMTTKLPTDHIEPSMINSSTFCLTGKFLSGKRADIAEKIKKHGGVIDKSVRQRTNFLVVGTLSSRDWVYSSFGRKIEQTLEWKTSGISDIKIITEDQLMTVLPAS</sequence>
<gene>
    <name evidence="2" type="ORF">AM380_13375</name>
</gene>